<dbReference type="InterPro" id="IPR002363">
    <property type="entry name" value="Ribosomal_uL10_CS_bac"/>
</dbReference>
<dbReference type="InterPro" id="IPR047865">
    <property type="entry name" value="Ribosomal_uL10_bac_type"/>
</dbReference>
<gene>
    <name evidence="6" type="primary">rplJ</name>
    <name evidence="7" type="ordered locus">Sthe_1605</name>
</gene>
<dbReference type="CDD" id="cd05797">
    <property type="entry name" value="Ribosomal_L10"/>
    <property type="match status" value="1"/>
</dbReference>
<evidence type="ECO:0000256" key="6">
    <source>
        <dbReference type="HAMAP-Rule" id="MF_00362"/>
    </source>
</evidence>
<evidence type="ECO:0000313" key="8">
    <source>
        <dbReference type="Proteomes" id="UP000002027"/>
    </source>
</evidence>
<dbReference type="InParanoid" id="D1C472"/>
<dbReference type="PROSITE" id="PS01109">
    <property type="entry name" value="RIBOSOMAL_L10"/>
    <property type="match status" value="1"/>
</dbReference>
<dbReference type="GO" id="GO:0015934">
    <property type="term" value="C:large ribosomal subunit"/>
    <property type="evidence" value="ECO:0007669"/>
    <property type="project" value="InterPro"/>
</dbReference>
<evidence type="ECO:0000256" key="3">
    <source>
        <dbReference type="ARBA" id="ARBA00022980"/>
    </source>
</evidence>
<dbReference type="HOGENOM" id="CLU_092227_2_1_0"/>
<proteinExistence type="inferred from homology"/>
<reference evidence="8" key="1">
    <citation type="submission" date="2009-11" db="EMBL/GenBank/DDBJ databases">
        <title>The complete chromosome 1 of Sphaerobacter thermophilus DSM 20745.</title>
        <authorList>
            <person name="Lucas S."/>
            <person name="Copeland A."/>
            <person name="Lapidus A."/>
            <person name="Glavina del Rio T."/>
            <person name="Dalin E."/>
            <person name="Tice H."/>
            <person name="Bruce D."/>
            <person name="Goodwin L."/>
            <person name="Pitluck S."/>
            <person name="Kyrpides N."/>
            <person name="Mavromatis K."/>
            <person name="Ivanova N."/>
            <person name="Mikhailova N."/>
            <person name="LaButti K.M."/>
            <person name="Clum A."/>
            <person name="Sun H.I."/>
            <person name="Brettin T."/>
            <person name="Detter J.C."/>
            <person name="Han C."/>
            <person name="Larimer F."/>
            <person name="Land M."/>
            <person name="Hauser L."/>
            <person name="Markowitz V."/>
            <person name="Cheng J.F."/>
            <person name="Hugenholtz P."/>
            <person name="Woyke T."/>
            <person name="Wu D."/>
            <person name="Steenblock K."/>
            <person name="Schneider S."/>
            <person name="Pukall R."/>
            <person name="Goeker M."/>
            <person name="Klenk H.P."/>
            <person name="Eisen J.A."/>
        </authorList>
    </citation>
    <scope>NUCLEOTIDE SEQUENCE [LARGE SCALE GENOMIC DNA]</scope>
    <source>
        <strain evidence="8">ATCC 49802 / DSM 20745 / S 6022</strain>
    </source>
</reference>
<comment type="function">
    <text evidence="1 6">Forms part of the ribosomal stalk, playing a central role in the interaction of the ribosome with GTP-bound translation factors.</text>
</comment>
<dbReference type="RefSeq" id="WP_012872086.1">
    <property type="nucleotide sequence ID" value="NC_013523.1"/>
</dbReference>
<comment type="subunit">
    <text evidence="6">Part of the ribosomal stalk of the 50S ribosomal subunit. The N-terminus interacts with L11 and the large rRNA to form the base of the stalk. The C-terminus forms an elongated spine to which L12 dimers bind in a sequential fashion forming a multimeric L10(L12)X complex.</text>
</comment>
<dbReference type="NCBIfam" id="NF000955">
    <property type="entry name" value="PRK00099.1-1"/>
    <property type="match status" value="1"/>
</dbReference>
<dbReference type="OrthoDB" id="9808307at2"/>
<dbReference type="STRING" id="479434.Sthe_1605"/>
<dbReference type="SUPFAM" id="SSF160369">
    <property type="entry name" value="Ribosomal protein L10-like"/>
    <property type="match status" value="1"/>
</dbReference>
<dbReference type="InterPro" id="IPR022973">
    <property type="entry name" value="Ribosomal_uL10_bac"/>
</dbReference>
<name>D1C472_SPHTD</name>
<evidence type="ECO:0000256" key="1">
    <source>
        <dbReference type="ARBA" id="ARBA00002633"/>
    </source>
</evidence>
<dbReference type="InterPro" id="IPR001790">
    <property type="entry name" value="Ribosomal_uL10"/>
</dbReference>
<keyword evidence="4 6" id="KW-0687">Ribonucleoprotein</keyword>
<dbReference type="GO" id="GO:0003735">
    <property type="term" value="F:structural constituent of ribosome"/>
    <property type="evidence" value="ECO:0007669"/>
    <property type="project" value="InterPro"/>
</dbReference>
<protein>
    <recommendedName>
        <fullName evidence="5 6">Large ribosomal subunit protein uL10</fullName>
    </recommendedName>
</protein>
<keyword evidence="6" id="KW-0699">rRNA-binding</keyword>
<evidence type="ECO:0000256" key="5">
    <source>
        <dbReference type="ARBA" id="ARBA00035202"/>
    </source>
</evidence>
<dbReference type="Proteomes" id="UP000002027">
    <property type="component" value="Chromosome 1"/>
</dbReference>
<dbReference type="eggNOG" id="COG0244">
    <property type="taxonomic scope" value="Bacteria"/>
</dbReference>
<accession>D1C472</accession>
<reference evidence="7 8" key="2">
    <citation type="journal article" date="2010" name="Stand. Genomic Sci.">
        <title>Complete genome sequence of Desulfohalobium retbaense type strain (HR(100)).</title>
        <authorList>
            <person name="Spring S."/>
            <person name="Nolan M."/>
            <person name="Lapidus A."/>
            <person name="Glavina Del Rio T."/>
            <person name="Copeland A."/>
            <person name="Tice H."/>
            <person name="Cheng J.F."/>
            <person name="Lucas S."/>
            <person name="Land M."/>
            <person name="Chen F."/>
            <person name="Bruce D."/>
            <person name="Goodwin L."/>
            <person name="Pitluck S."/>
            <person name="Ivanova N."/>
            <person name="Mavromatis K."/>
            <person name="Mikhailova N."/>
            <person name="Pati A."/>
            <person name="Chen A."/>
            <person name="Palaniappan K."/>
            <person name="Hauser L."/>
            <person name="Chang Y.J."/>
            <person name="Jeffries C.D."/>
            <person name="Munk C."/>
            <person name="Kiss H."/>
            <person name="Chain P."/>
            <person name="Han C."/>
            <person name="Brettin T."/>
            <person name="Detter J.C."/>
            <person name="Schuler E."/>
            <person name="Goker M."/>
            <person name="Rohde M."/>
            <person name="Bristow J."/>
            <person name="Eisen J.A."/>
            <person name="Markowitz V."/>
            <person name="Hugenholtz P."/>
            <person name="Kyrpides N.C."/>
            <person name="Klenk H.P."/>
        </authorList>
    </citation>
    <scope>NUCLEOTIDE SEQUENCE [LARGE SCALE GENOMIC DNA]</scope>
    <source>
        <strain evidence="8">ATCC 49802 / DSM 20745 / S 6022</strain>
    </source>
</reference>
<dbReference type="PANTHER" id="PTHR11560">
    <property type="entry name" value="39S RIBOSOMAL PROTEIN L10, MITOCHONDRIAL"/>
    <property type="match status" value="1"/>
</dbReference>
<dbReference type="Gene3D" id="3.30.70.1730">
    <property type="match status" value="1"/>
</dbReference>
<dbReference type="HAMAP" id="MF_00362">
    <property type="entry name" value="Ribosomal_uL10"/>
    <property type="match status" value="1"/>
</dbReference>
<dbReference type="FunCoup" id="D1C472">
    <property type="interactions" value="472"/>
</dbReference>
<dbReference type="GO" id="GO:0070180">
    <property type="term" value="F:large ribosomal subunit rRNA binding"/>
    <property type="evidence" value="ECO:0007669"/>
    <property type="project" value="UniProtKB-UniRule"/>
</dbReference>
<organism evidence="7 8">
    <name type="scientific">Sphaerobacter thermophilus (strain ATCC 49802 / DSM 20745 / KCCM 41009 / NCIMB 13125 / S 6022)</name>
    <dbReference type="NCBI Taxonomy" id="479434"/>
    <lineage>
        <taxon>Bacteria</taxon>
        <taxon>Pseudomonadati</taxon>
        <taxon>Thermomicrobiota</taxon>
        <taxon>Thermomicrobia</taxon>
        <taxon>Sphaerobacterales</taxon>
        <taxon>Sphaerobacterineae</taxon>
        <taxon>Sphaerobacteraceae</taxon>
        <taxon>Sphaerobacter</taxon>
    </lineage>
</organism>
<dbReference type="KEGG" id="sti:Sthe_1605"/>
<dbReference type="Gene3D" id="6.10.250.290">
    <property type="match status" value="1"/>
</dbReference>
<evidence type="ECO:0000313" key="7">
    <source>
        <dbReference type="EMBL" id="ACZ39039.1"/>
    </source>
</evidence>
<keyword evidence="8" id="KW-1185">Reference proteome</keyword>
<dbReference type="InterPro" id="IPR043141">
    <property type="entry name" value="Ribosomal_uL10-like_sf"/>
</dbReference>
<keyword evidence="6" id="KW-0694">RNA-binding</keyword>
<evidence type="ECO:0000256" key="4">
    <source>
        <dbReference type="ARBA" id="ARBA00023274"/>
    </source>
</evidence>
<sequence>MPTPKKVQEVEEISQLLSSATLSILTDYRGLNVADMQGLRAQLRPHQSNIRVVKNTLTAIAAERVGLQELHPLLEGPTALVVAMDDPVQPAKIINDFVRTSRILQIKGAVLEGQVIPAAEVERLATLPPREVLLGKVVGGLQSPLYGLVGVLAGTIRSLQYVLQARAEQLGGSEASAA</sequence>
<dbReference type="AlphaFoldDB" id="D1C472"/>
<evidence type="ECO:0000256" key="2">
    <source>
        <dbReference type="ARBA" id="ARBA00008889"/>
    </source>
</evidence>
<dbReference type="GO" id="GO:0006412">
    <property type="term" value="P:translation"/>
    <property type="evidence" value="ECO:0007669"/>
    <property type="project" value="UniProtKB-UniRule"/>
</dbReference>
<dbReference type="EMBL" id="CP001823">
    <property type="protein sequence ID" value="ACZ39039.1"/>
    <property type="molecule type" value="Genomic_DNA"/>
</dbReference>
<dbReference type="Pfam" id="PF00466">
    <property type="entry name" value="Ribosomal_L10"/>
    <property type="match status" value="1"/>
</dbReference>
<keyword evidence="3 6" id="KW-0689">Ribosomal protein</keyword>
<comment type="similarity">
    <text evidence="2 6">Belongs to the universal ribosomal protein uL10 family.</text>
</comment>